<organism evidence="1 2">
    <name type="scientific">Nocardioides flavescens</name>
    <dbReference type="NCBI Taxonomy" id="2691959"/>
    <lineage>
        <taxon>Bacteria</taxon>
        <taxon>Bacillati</taxon>
        <taxon>Actinomycetota</taxon>
        <taxon>Actinomycetes</taxon>
        <taxon>Propionibacteriales</taxon>
        <taxon>Nocardioidaceae</taxon>
        <taxon>Nocardioides</taxon>
    </lineage>
</organism>
<evidence type="ECO:0000313" key="1">
    <source>
        <dbReference type="EMBL" id="MXG91681.1"/>
    </source>
</evidence>
<evidence type="ECO:0000313" key="2">
    <source>
        <dbReference type="Proteomes" id="UP000473325"/>
    </source>
</evidence>
<proteinExistence type="predicted"/>
<keyword evidence="2" id="KW-1185">Reference proteome</keyword>
<dbReference type="EMBL" id="WUEK01000014">
    <property type="protein sequence ID" value="MXG91681.1"/>
    <property type="molecule type" value="Genomic_DNA"/>
</dbReference>
<accession>A0A6L7F2M6</accession>
<comment type="caution">
    <text evidence="1">The sequence shown here is derived from an EMBL/GenBank/DDBJ whole genome shotgun (WGS) entry which is preliminary data.</text>
</comment>
<dbReference type="Proteomes" id="UP000473325">
    <property type="component" value="Unassembled WGS sequence"/>
</dbReference>
<gene>
    <name evidence="1" type="ORF">GRQ65_19240</name>
</gene>
<dbReference type="RefSeq" id="WP_160879613.1">
    <property type="nucleotide sequence ID" value="NZ_WUEK01000014.1"/>
</dbReference>
<dbReference type="AlphaFoldDB" id="A0A6L7F2M6"/>
<name>A0A6L7F2M6_9ACTN</name>
<protein>
    <submittedName>
        <fullName evidence="1">Uncharacterized protein</fullName>
    </submittedName>
</protein>
<sequence>MSAAASSPRAMSHPSSFVRQPLATALAAALLALGVTGAAWATSSATPDRAPQTQSAR</sequence>
<reference evidence="1 2" key="1">
    <citation type="submission" date="2019-12" db="EMBL/GenBank/DDBJ databases">
        <authorList>
            <person name="Kun Z."/>
        </authorList>
    </citation>
    <scope>NUCLEOTIDE SEQUENCE [LARGE SCALE GENOMIC DNA]</scope>
    <source>
        <strain evidence="1 2">YIM 123512</strain>
    </source>
</reference>